<name>A0ACC3BMY5_PYRYE</name>
<protein>
    <submittedName>
        <fullName evidence="1">Uncharacterized protein</fullName>
    </submittedName>
</protein>
<sequence length="1262" mass="133395">MAAARILSVGEAAYGLPASDDEAAWAALMRPCTGRLQLVQPGGIAHCFGRPTTIPVTVWVHCGVHFQRRRPADHLDSTPPVTGELPDLDRPGRRIQFFPLRRDVEAGQAAGPLASCLVRVFCAEEDGDLSVVADRWVVALEPVAPAGGAPLLFCAGTKDRAAAWERQLRMRTAPLSVVWSLRVSVPGSSAAALSSAGASTGGGPSASLVALAQAAKRALASDVLTGSSGVATAVSTVVDLAGAASPAVGVALETFCFALRVVAAARDAADAATQAAADLDGLHTLLAQHLLSALCELEGAVGVDAGDLLCRLGSLVAGLEVLAGELHHLLCSRRQRVRLACSTAGRGVGVGDDAMAQLAVLRSDANELIQLTQLGLQRAVHAVTKETRQAVVDAPAVAAQHAAVKKLPDLPPCLYVDWNNEDFTAVQLYRSVMRDGGGTFAAVGTHGMGGVGKTLSCKLVAHKVSDEAAGRRRFGDGVFWVQLYKDVDISVVQQRMCAVATTLSGQPAEAIDLDMAVERLAAALEHKAVLIVVDDVWNERWVSVFSKAMRGATSSTLLFSTRQRRVASRRLVTRCVEVGVQSGTVAAGVLLAHAERGGVTHPDKTDARVLRAVELCGSLALALSVMGALVWDYGWEEALDKVDQQRTALLNEELPDADTYTSLWACLLASYAALGHEEGNSELWRERFRALCVLRTKEQLPWSALAALWNEDSLADTQEIARTLRNYSLVSLDGEDDPDAALRLSLHDLVVEFLARPALLSRTDRARFHCQLVSGYCRRQDITPLPTPVEFCGKQITIRPLWLLPADGFVEGALCHLLRVGEAADELHVLLFDMRFIAWRTVLGGGTCGIFRSDYRGLGLDVLDVVAAMVETAVAYPVLSMTARLQQAAFEVSERLRCSWSEAAGIDAARLAYLRASARTYMTDLVVELYGSTSLGLPRERRVLACHAPINNVRSVVSASGIDLVVIAGWMSETMEVWDVERGAQVSMLDGHSGPVRCLEVLEEAVPGGTSAKVVSGSDDGTVRVWDLEGAACTAVLSGHSGMVRCLVAVGRSGASAVARVVSGSDDGDLRLWNVEAETCTAVLSGHHCPVLCLAVLDGGGVRAATRLASGSNDGVVKVWDLDGGSCVVTLGGHTAAVQCLMPVTVGGGVDVSTSVVSGSDDGTVRMWDVESGACTAVFTGHTAAVLCLAFLPSSTDAGGQIVSGSRDTDLRLWDVSTRACVSVLAGHFMPVMEVEVLPGRGDAGPFLFSASRDTTVRVWDL</sequence>
<organism evidence="1 2">
    <name type="scientific">Pyropia yezoensis</name>
    <name type="common">Susabi-nori</name>
    <name type="synonym">Porphyra yezoensis</name>
    <dbReference type="NCBI Taxonomy" id="2788"/>
    <lineage>
        <taxon>Eukaryota</taxon>
        <taxon>Rhodophyta</taxon>
        <taxon>Bangiophyceae</taxon>
        <taxon>Bangiales</taxon>
        <taxon>Bangiaceae</taxon>
        <taxon>Pyropia</taxon>
    </lineage>
</organism>
<evidence type="ECO:0000313" key="2">
    <source>
        <dbReference type="Proteomes" id="UP000798662"/>
    </source>
</evidence>
<dbReference type="Proteomes" id="UP000798662">
    <property type="component" value="Chromosome 1"/>
</dbReference>
<keyword evidence="2" id="KW-1185">Reference proteome</keyword>
<accession>A0ACC3BMY5</accession>
<reference evidence="1" key="1">
    <citation type="submission" date="2019-11" db="EMBL/GenBank/DDBJ databases">
        <title>Nori genome reveals adaptations in red seaweeds to the harsh intertidal environment.</title>
        <authorList>
            <person name="Wang D."/>
            <person name="Mao Y."/>
        </authorList>
    </citation>
    <scope>NUCLEOTIDE SEQUENCE</scope>
    <source>
        <tissue evidence="1">Gametophyte</tissue>
    </source>
</reference>
<evidence type="ECO:0000313" key="1">
    <source>
        <dbReference type="EMBL" id="KAK1858948.1"/>
    </source>
</evidence>
<dbReference type="EMBL" id="CM020618">
    <property type="protein sequence ID" value="KAK1858948.1"/>
    <property type="molecule type" value="Genomic_DNA"/>
</dbReference>
<proteinExistence type="predicted"/>
<gene>
    <name evidence="1" type="ORF">I4F81_001547</name>
</gene>
<comment type="caution">
    <text evidence="1">The sequence shown here is derived from an EMBL/GenBank/DDBJ whole genome shotgun (WGS) entry which is preliminary data.</text>
</comment>